<evidence type="ECO:0000256" key="9">
    <source>
        <dbReference type="ARBA" id="ARBA00064635"/>
    </source>
</evidence>
<evidence type="ECO:0000256" key="2">
    <source>
        <dbReference type="ARBA" id="ARBA00022692"/>
    </source>
</evidence>
<evidence type="ECO:0000256" key="1">
    <source>
        <dbReference type="ARBA" id="ARBA00004115"/>
    </source>
</evidence>
<comment type="caution">
    <text evidence="13">The sequence shown here is derived from an EMBL/GenBank/DDBJ whole genome shotgun (WGS) entry which is preliminary data.</text>
</comment>
<dbReference type="Proteomes" id="UP000774326">
    <property type="component" value="Unassembled WGS sequence"/>
</dbReference>
<comment type="subunit">
    <text evidence="9">Interacts with EMP65.</text>
</comment>
<dbReference type="GO" id="GO:0034975">
    <property type="term" value="P:protein folding in endoplasmic reticulum"/>
    <property type="evidence" value="ECO:0007669"/>
    <property type="project" value="TreeGrafter"/>
</dbReference>
<keyword evidence="7" id="KW-0325">Glycoprotein</keyword>
<dbReference type="GO" id="GO:0005789">
    <property type="term" value="C:endoplasmic reticulum membrane"/>
    <property type="evidence" value="ECO:0007669"/>
    <property type="project" value="UniProtKB-SubCell"/>
</dbReference>
<feature type="compositionally biased region" description="Low complexity" evidence="11">
    <location>
        <begin position="59"/>
        <end position="68"/>
    </location>
</feature>
<keyword evidence="6" id="KW-0472">Membrane</keyword>
<evidence type="ECO:0000256" key="5">
    <source>
        <dbReference type="ARBA" id="ARBA00022989"/>
    </source>
</evidence>
<keyword evidence="2" id="KW-0812">Transmembrane</keyword>
<evidence type="ECO:0000256" key="4">
    <source>
        <dbReference type="ARBA" id="ARBA00022824"/>
    </source>
</evidence>
<dbReference type="InterPro" id="IPR008979">
    <property type="entry name" value="Galactose-bd-like_sf"/>
</dbReference>
<accession>A0A9P8TSG7</accession>
<feature type="region of interest" description="Disordered" evidence="11">
    <location>
        <begin position="146"/>
        <end position="165"/>
    </location>
</feature>
<keyword evidence="3" id="KW-0732">Signal</keyword>
<evidence type="ECO:0000259" key="12">
    <source>
        <dbReference type="PROSITE" id="PS51469"/>
    </source>
</evidence>
<sequence length="980" mass="109921">MRALSWNLESSQAVEPLSVITQELIPFLDAESLEIQPTVTSTKTVTQELGSELEHEDTPSPTTTTTTTHTDHYNYVPNKAVTLLDDIPANLLELFADKSSSSSKTVDTASSETAPRLPEAQDTTPPEIETDIHADQKAAAILTAEHTNVNEEDTSKIDIPQLSNTSNKSYELNGSSFLSFEEWKKAKISLETQKKLQQQQQQNNLIANRPTPQTPKVVLGEEMEIDISNFFPTNKEPEGKIYKDKFNYASFDCGASIVKTNSEAKSATSVLFENKDSYMLNPCSAANQFVVIELCQDILVDSVVVGNFEFFSSTFKEFQISVSETFPVQSSSDWKKLGVFQAKDVRNFQSFNITNPMIWAKYVRLEFLDHYGSEYYCPLSIVRVHGRTMMQEYKQEEALQKSQELVLENEVLDQNRDEADTILALDPIDECYDYLQNKDNTSAVDRTGKAERCAYDMDNNITKLLKGIEFDECSVSLPQLKFEQIFKNFTNTAKCEPVSSKHTSTTVSAPSVPSSTGTQESIYKNIMKRLGLLEANATLSVLYIEEQSKMISEAFTSLEKKHSANLESIIKTFNETITAEISNFNNIFQFYQKHTADLFQTQVAEREQFVTATAVKIKDLTTQLKSQKIWNFANTVVLLLIAVYLLLTRPVDLDMDDEYETLEGPQRYKSPIRRTFAGFSRSRSPMTPKPTPSSSSSVSPSTSSVNVESLHHTHINTPSKRASSPLSSTASDLSNRDQRPSLQQRRVVLSQRSLNTSNPKLNSSRLIKEQTLSLTDDDDDIEGGGYDQIIDIPLTPRDTTDEESENEDPSVRHLLLDSDWLNSVVDLSKVGLTVESIVDTCDQVLVLATFTIQQSDRGKLGGNRDGVGLLFTVWINHRVFNHERWRPVQLQLNRIFVLNNLTLLDSCLCNTVIGTEFNGRNISSDLNVGVGTVQTDRAARLVLDVGQRHEILTTLLELRSDDLQFVLLDVLQSVRVSLVG</sequence>
<evidence type="ECO:0000313" key="14">
    <source>
        <dbReference type="Proteomes" id="UP000774326"/>
    </source>
</evidence>
<organism evidence="13 14">
    <name type="scientific">Wickerhamomyces pijperi</name>
    <name type="common">Yeast</name>
    <name type="synonym">Pichia pijperi</name>
    <dbReference type="NCBI Taxonomy" id="599730"/>
    <lineage>
        <taxon>Eukaryota</taxon>
        <taxon>Fungi</taxon>
        <taxon>Dikarya</taxon>
        <taxon>Ascomycota</taxon>
        <taxon>Saccharomycotina</taxon>
        <taxon>Saccharomycetes</taxon>
        <taxon>Phaffomycetales</taxon>
        <taxon>Wickerhamomycetaceae</taxon>
        <taxon>Wickerhamomyces</taxon>
    </lineage>
</organism>
<evidence type="ECO:0000256" key="11">
    <source>
        <dbReference type="SAM" id="MobiDB-lite"/>
    </source>
</evidence>
<dbReference type="Gene3D" id="2.60.120.260">
    <property type="entry name" value="Galactose-binding domain-like"/>
    <property type="match status" value="1"/>
</dbReference>
<evidence type="ECO:0000256" key="7">
    <source>
        <dbReference type="ARBA" id="ARBA00023180"/>
    </source>
</evidence>
<keyword evidence="4" id="KW-0256">Endoplasmic reticulum</keyword>
<feature type="region of interest" description="Disordered" evidence="11">
    <location>
        <begin position="678"/>
        <end position="762"/>
    </location>
</feature>
<dbReference type="EMBL" id="JAEUBG010000312">
    <property type="protein sequence ID" value="KAH3688506.1"/>
    <property type="molecule type" value="Genomic_DNA"/>
</dbReference>
<evidence type="ECO:0000256" key="3">
    <source>
        <dbReference type="ARBA" id="ARBA00022729"/>
    </source>
</evidence>
<evidence type="ECO:0000313" key="13">
    <source>
        <dbReference type="EMBL" id="KAH3688506.1"/>
    </source>
</evidence>
<feature type="compositionally biased region" description="Polar residues" evidence="11">
    <location>
        <begin position="740"/>
        <end position="762"/>
    </location>
</feature>
<proteinExistence type="inferred from homology"/>
<evidence type="ECO:0000256" key="10">
    <source>
        <dbReference type="ARBA" id="ARBA00075366"/>
    </source>
</evidence>
<protein>
    <recommendedName>
        <fullName evidence="10">SUN-like protein 1</fullName>
    </recommendedName>
</protein>
<dbReference type="FunFam" id="2.60.120.260:FF:000099">
    <property type="entry name" value="Uncharacterized protein, isoform C"/>
    <property type="match status" value="1"/>
</dbReference>
<dbReference type="InterPro" id="IPR012919">
    <property type="entry name" value="SUN_dom"/>
</dbReference>
<reference evidence="13" key="1">
    <citation type="journal article" date="2021" name="Open Biol.">
        <title>Shared evolutionary footprints suggest mitochondrial oxidative damage underlies multiple complex I losses in fungi.</title>
        <authorList>
            <person name="Schikora-Tamarit M.A."/>
            <person name="Marcet-Houben M."/>
            <person name="Nosek J."/>
            <person name="Gabaldon T."/>
        </authorList>
    </citation>
    <scope>NUCLEOTIDE SEQUENCE</scope>
    <source>
        <strain evidence="13">CBS2887</strain>
    </source>
</reference>
<comment type="similarity">
    <text evidence="8">Belongs to the SLP1 family.</text>
</comment>
<dbReference type="PROSITE" id="PS51469">
    <property type="entry name" value="SUN"/>
    <property type="match status" value="1"/>
</dbReference>
<feature type="region of interest" description="Disordered" evidence="11">
    <location>
        <begin position="775"/>
        <end position="809"/>
    </location>
</feature>
<feature type="compositionally biased region" description="Low complexity" evidence="11">
    <location>
        <begin position="717"/>
        <end position="733"/>
    </location>
</feature>
<feature type="region of interest" description="Disordered" evidence="11">
    <location>
        <begin position="41"/>
        <end position="71"/>
    </location>
</feature>
<evidence type="ECO:0000256" key="8">
    <source>
        <dbReference type="ARBA" id="ARBA00061226"/>
    </source>
</evidence>
<feature type="compositionally biased region" description="Low complexity" evidence="11">
    <location>
        <begin position="680"/>
        <end position="705"/>
    </location>
</feature>
<dbReference type="Pfam" id="PF07738">
    <property type="entry name" value="Sad1_UNC"/>
    <property type="match status" value="1"/>
</dbReference>
<keyword evidence="5" id="KW-1133">Transmembrane helix</keyword>
<feature type="region of interest" description="Disordered" evidence="11">
    <location>
        <begin position="102"/>
        <end position="126"/>
    </location>
</feature>
<dbReference type="AlphaFoldDB" id="A0A9P8TSG7"/>
<dbReference type="InterPro" id="IPR045120">
    <property type="entry name" value="Suco/Slp1-like"/>
</dbReference>
<dbReference type="OrthoDB" id="266334at2759"/>
<gene>
    <name evidence="13" type="ORF">WICPIJ_000496</name>
</gene>
<feature type="compositionally biased region" description="Low complexity" evidence="11">
    <location>
        <begin position="102"/>
        <end position="111"/>
    </location>
</feature>
<name>A0A9P8TSG7_WICPI</name>
<evidence type="ECO:0000256" key="6">
    <source>
        <dbReference type="ARBA" id="ARBA00023136"/>
    </source>
</evidence>
<reference evidence="13" key="2">
    <citation type="submission" date="2021-01" db="EMBL/GenBank/DDBJ databases">
        <authorList>
            <person name="Schikora-Tamarit M.A."/>
        </authorList>
    </citation>
    <scope>NUCLEOTIDE SEQUENCE</scope>
    <source>
        <strain evidence="13">CBS2887</strain>
    </source>
</reference>
<dbReference type="SUPFAM" id="SSF49785">
    <property type="entry name" value="Galactose-binding domain-like"/>
    <property type="match status" value="1"/>
</dbReference>
<dbReference type="PANTHER" id="PTHR12953">
    <property type="entry name" value="MEMBRANE PROTEIN CH1 RELATED"/>
    <property type="match status" value="1"/>
</dbReference>
<dbReference type="PANTHER" id="PTHR12953:SF0">
    <property type="entry name" value="SUN DOMAIN-CONTAINING OSSIFICATION FACTOR"/>
    <property type="match status" value="1"/>
</dbReference>
<keyword evidence="14" id="KW-1185">Reference proteome</keyword>
<comment type="subcellular location">
    <subcellularLocation>
        <location evidence="1">Endoplasmic reticulum membrane</location>
        <topology evidence="1">Single-pass type I membrane protein</topology>
    </subcellularLocation>
</comment>
<feature type="domain" description="SUN" evidence="12">
    <location>
        <begin position="222"/>
        <end position="389"/>
    </location>
</feature>